<dbReference type="Pfam" id="PF00650">
    <property type="entry name" value="CRAL_TRIO"/>
    <property type="match status" value="1"/>
</dbReference>
<dbReference type="Gene3D" id="3.40.525.10">
    <property type="entry name" value="CRAL-TRIO lipid binding domain"/>
    <property type="match status" value="1"/>
</dbReference>
<dbReference type="PANTHER" id="PTHR23324">
    <property type="entry name" value="SEC14 RELATED PROTEIN"/>
    <property type="match status" value="1"/>
</dbReference>
<dbReference type="GO" id="GO:0005737">
    <property type="term" value="C:cytoplasm"/>
    <property type="evidence" value="ECO:0007669"/>
    <property type="project" value="TreeGrafter"/>
</dbReference>
<dbReference type="InterPro" id="IPR036865">
    <property type="entry name" value="CRAL-TRIO_dom_sf"/>
</dbReference>
<gene>
    <name evidence="2" type="ORF">FVE85_6685</name>
</gene>
<evidence type="ECO:0000313" key="2">
    <source>
        <dbReference type="EMBL" id="KAA8499100.1"/>
    </source>
</evidence>
<organism evidence="2 3">
    <name type="scientific">Porphyridium purpureum</name>
    <name type="common">Red alga</name>
    <name type="synonym">Porphyridium cruentum</name>
    <dbReference type="NCBI Taxonomy" id="35688"/>
    <lineage>
        <taxon>Eukaryota</taxon>
        <taxon>Rhodophyta</taxon>
        <taxon>Bangiophyceae</taxon>
        <taxon>Porphyridiales</taxon>
        <taxon>Porphyridiaceae</taxon>
        <taxon>Porphyridium</taxon>
    </lineage>
</organism>
<dbReference type="EMBL" id="VRMN01000001">
    <property type="protein sequence ID" value="KAA8499100.1"/>
    <property type="molecule type" value="Genomic_DNA"/>
</dbReference>
<dbReference type="PANTHER" id="PTHR23324:SF83">
    <property type="entry name" value="SEC14-LIKE PROTEIN 2"/>
    <property type="match status" value="1"/>
</dbReference>
<dbReference type="CDD" id="cd00170">
    <property type="entry name" value="SEC14"/>
    <property type="match status" value="1"/>
</dbReference>
<keyword evidence="3" id="KW-1185">Reference proteome</keyword>
<dbReference type="AlphaFoldDB" id="A0A5J4Z7F7"/>
<reference evidence="3" key="1">
    <citation type="journal article" date="2019" name="Nat. Commun.">
        <title>Expansion of phycobilisome linker gene families in mesophilic red algae.</title>
        <authorList>
            <person name="Lee J."/>
            <person name="Kim D."/>
            <person name="Bhattacharya D."/>
            <person name="Yoon H.S."/>
        </authorList>
    </citation>
    <scope>NUCLEOTIDE SEQUENCE [LARGE SCALE GENOMIC DNA]</scope>
    <source>
        <strain evidence="3">CCMP 1328</strain>
    </source>
</reference>
<feature type="domain" description="CRAL-TRIO" evidence="1">
    <location>
        <begin position="128"/>
        <end position="308"/>
    </location>
</feature>
<proteinExistence type="predicted"/>
<comment type="caution">
    <text evidence="2">The sequence shown here is derived from an EMBL/GenBank/DDBJ whole genome shotgun (WGS) entry which is preliminary data.</text>
</comment>
<dbReference type="OrthoDB" id="73007at2759"/>
<dbReference type="InterPro" id="IPR001251">
    <property type="entry name" value="CRAL-TRIO_dom"/>
</dbReference>
<dbReference type="SUPFAM" id="SSF52087">
    <property type="entry name" value="CRAL/TRIO domain"/>
    <property type="match status" value="1"/>
</dbReference>
<evidence type="ECO:0000313" key="3">
    <source>
        <dbReference type="Proteomes" id="UP000324585"/>
    </source>
</evidence>
<accession>A0A5J4Z7F7</accession>
<protein>
    <submittedName>
        <fullName evidence="2">SEC14-like protein 5</fullName>
    </submittedName>
</protein>
<sequence>MASSWGRLTTCTPRARAGGAASERKGRLSLGLVMAEERADRDISRLTALHASEIAAVQKLLDANEQITAKLPKGWDELHVLRYVLSGRGAKTEAVVEKIRRAGEERAARTWLEHANENFEPPPEYAQAFDKIRKFLIVGIHGFARDGSPLYFIRSGISRVSEAVEICGADHITMFQSFNNACLYRIIDRITRETGKLVKVTMLNDMRGMRLGAMDRAFFKASGAASHLSELFFPQLLERTVAINTPAFMSMVFKVAKTFVSKGLIEKFQMHSGDLHTWQDPATGLSADDVFDFKQLPRFVVGSNCELHDPLEPCIPPVPNEQKTQIEMPILDYYS</sequence>
<dbReference type="PROSITE" id="PS50191">
    <property type="entry name" value="CRAL_TRIO"/>
    <property type="match status" value="1"/>
</dbReference>
<name>A0A5J4Z7F7_PORPP</name>
<dbReference type="Proteomes" id="UP000324585">
    <property type="component" value="Unassembled WGS sequence"/>
</dbReference>
<evidence type="ECO:0000259" key="1">
    <source>
        <dbReference type="PROSITE" id="PS50191"/>
    </source>
</evidence>
<dbReference type="InterPro" id="IPR051064">
    <property type="entry name" value="SEC14/CRAL-TRIO_domain"/>
</dbReference>